<proteinExistence type="predicted"/>
<dbReference type="EMBL" id="JAAGAX010000014">
    <property type="protein sequence ID" value="KAF2292898.1"/>
    <property type="molecule type" value="Genomic_DNA"/>
</dbReference>
<keyword evidence="6" id="KW-0238">DNA-binding</keyword>
<dbReference type="Pfam" id="PF03110">
    <property type="entry name" value="SBP"/>
    <property type="match status" value="1"/>
</dbReference>
<gene>
    <name evidence="12" type="ORF">GH714_029700</name>
</gene>
<feature type="region of interest" description="Disordered" evidence="10">
    <location>
        <begin position="201"/>
        <end position="230"/>
    </location>
</feature>
<evidence type="ECO:0000256" key="2">
    <source>
        <dbReference type="ARBA" id="ARBA00022723"/>
    </source>
</evidence>
<dbReference type="PANTHER" id="PTHR31251:SF74">
    <property type="entry name" value="SQUAMOSA PROMOTER-BINDING-LIKE PROTEIN 2"/>
    <property type="match status" value="1"/>
</dbReference>
<evidence type="ECO:0000256" key="3">
    <source>
        <dbReference type="ARBA" id="ARBA00022771"/>
    </source>
</evidence>
<feature type="compositionally biased region" description="Basic and acidic residues" evidence="10">
    <location>
        <begin position="201"/>
        <end position="211"/>
    </location>
</feature>
<dbReference type="InterPro" id="IPR004333">
    <property type="entry name" value="SBP_dom"/>
</dbReference>
<keyword evidence="8" id="KW-0539">Nucleus</keyword>
<keyword evidence="5" id="KW-0805">Transcription regulation</keyword>
<keyword evidence="13" id="KW-1185">Reference proteome</keyword>
<evidence type="ECO:0000256" key="4">
    <source>
        <dbReference type="ARBA" id="ARBA00022833"/>
    </source>
</evidence>
<keyword evidence="3 9" id="KW-0863">Zinc-finger</keyword>
<evidence type="ECO:0000256" key="9">
    <source>
        <dbReference type="PROSITE-ProRule" id="PRU00470"/>
    </source>
</evidence>
<sequence>MSSSSLMEWNTKPPIQWDWENLMMFNATTEHPKKLRLTEWEIDGGRGIDSGSLYSSGSGSGSGTGGSGSDLGLASLSKSSKSASINSSSVGEVKTSKLTLEASEAIPEDSNNEKALAKAKPTGTSSLEASVGSGEALLGLKLGKRTYFEDVCAGNNAKTSSFSVIPGSSVSPVKKSNPAVRLHQPHGVKFHGLSEFDEKKRSCRRRLSDHNARRRKPQPESGQLNPARLSSSLYGERQQTSLVWNRAPLIHSRPNANLTWEGTSSSKFTITKRLLDNFAGLEESIISPNVDATQDLHRALSLLSTNSWGSCEQKSVSHEQPAHTSASHTGMPQSVLHVMSQGMPLASTDYWRTEQTTDSREHTLTAHNDSSSYFQEFQLLRNPYDSDFYSSQLN</sequence>
<dbReference type="GO" id="GO:0003677">
    <property type="term" value="F:DNA binding"/>
    <property type="evidence" value="ECO:0007669"/>
    <property type="project" value="UniProtKB-KW"/>
</dbReference>
<dbReference type="InterPro" id="IPR036893">
    <property type="entry name" value="SBP_sf"/>
</dbReference>
<evidence type="ECO:0000256" key="1">
    <source>
        <dbReference type="ARBA" id="ARBA00004123"/>
    </source>
</evidence>
<dbReference type="SUPFAM" id="SSF103612">
    <property type="entry name" value="SBT domain"/>
    <property type="match status" value="1"/>
</dbReference>
<evidence type="ECO:0000256" key="10">
    <source>
        <dbReference type="SAM" id="MobiDB-lite"/>
    </source>
</evidence>
<dbReference type="GO" id="GO:0005634">
    <property type="term" value="C:nucleus"/>
    <property type="evidence" value="ECO:0007669"/>
    <property type="project" value="UniProtKB-SubCell"/>
</dbReference>
<evidence type="ECO:0000256" key="7">
    <source>
        <dbReference type="ARBA" id="ARBA00023163"/>
    </source>
</evidence>
<dbReference type="AlphaFoldDB" id="A0A6A6KY53"/>
<dbReference type="PROSITE" id="PS51141">
    <property type="entry name" value="ZF_SBP"/>
    <property type="match status" value="1"/>
</dbReference>
<keyword evidence="7" id="KW-0804">Transcription</keyword>
<feature type="compositionally biased region" description="Polar residues" evidence="10">
    <location>
        <begin position="220"/>
        <end position="230"/>
    </location>
</feature>
<evidence type="ECO:0000256" key="6">
    <source>
        <dbReference type="ARBA" id="ARBA00023125"/>
    </source>
</evidence>
<reference evidence="12 13" key="1">
    <citation type="journal article" date="2020" name="Mol. Plant">
        <title>The Chromosome-Based Rubber Tree Genome Provides New Insights into Spurge Genome Evolution and Rubber Biosynthesis.</title>
        <authorList>
            <person name="Liu J."/>
            <person name="Shi C."/>
            <person name="Shi C.C."/>
            <person name="Li W."/>
            <person name="Zhang Q.J."/>
            <person name="Zhang Y."/>
            <person name="Li K."/>
            <person name="Lu H.F."/>
            <person name="Shi C."/>
            <person name="Zhu S.T."/>
            <person name="Xiao Z.Y."/>
            <person name="Nan H."/>
            <person name="Yue Y."/>
            <person name="Zhu X.G."/>
            <person name="Wu Y."/>
            <person name="Hong X.N."/>
            <person name="Fan G.Y."/>
            <person name="Tong Y."/>
            <person name="Zhang D."/>
            <person name="Mao C.L."/>
            <person name="Liu Y.L."/>
            <person name="Hao S.J."/>
            <person name="Liu W.Q."/>
            <person name="Lv M.Q."/>
            <person name="Zhang H.B."/>
            <person name="Liu Y."/>
            <person name="Hu-Tang G.R."/>
            <person name="Wang J.P."/>
            <person name="Wang J.H."/>
            <person name="Sun Y.H."/>
            <person name="Ni S.B."/>
            <person name="Chen W.B."/>
            <person name="Zhang X.C."/>
            <person name="Jiao Y.N."/>
            <person name="Eichler E.E."/>
            <person name="Li G.H."/>
            <person name="Liu X."/>
            <person name="Gao L.Z."/>
        </authorList>
    </citation>
    <scope>NUCLEOTIDE SEQUENCE [LARGE SCALE GENOMIC DNA]</scope>
    <source>
        <strain evidence="13">cv. GT1</strain>
        <tissue evidence="12">Leaf</tissue>
    </source>
</reference>
<evidence type="ECO:0000259" key="11">
    <source>
        <dbReference type="PROSITE" id="PS51141"/>
    </source>
</evidence>
<name>A0A6A6KY53_HEVBR</name>
<protein>
    <recommendedName>
        <fullName evidence="11">SBP-type domain-containing protein</fullName>
    </recommendedName>
</protein>
<keyword evidence="2" id="KW-0479">Metal-binding</keyword>
<dbReference type="Proteomes" id="UP000467840">
    <property type="component" value="Chromosome 13"/>
</dbReference>
<comment type="subcellular location">
    <subcellularLocation>
        <location evidence="1">Nucleus</location>
    </subcellularLocation>
</comment>
<organism evidence="12 13">
    <name type="scientific">Hevea brasiliensis</name>
    <name type="common">Para rubber tree</name>
    <name type="synonym">Siphonia brasiliensis</name>
    <dbReference type="NCBI Taxonomy" id="3981"/>
    <lineage>
        <taxon>Eukaryota</taxon>
        <taxon>Viridiplantae</taxon>
        <taxon>Streptophyta</taxon>
        <taxon>Embryophyta</taxon>
        <taxon>Tracheophyta</taxon>
        <taxon>Spermatophyta</taxon>
        <taxon>Magnoliopsida</taxon>
        <taxon>eudicotyledons</taxon>
        <taxon>Gunneridae</taxon>
        <taxon>Pentapetalae</taxon>
        <taxon>rosids</taxon>
        <taxon>fabids</taxon>
        <taxon>Malpighiales</taxon>
        <taxon>Euphorbiaceae</taxon>
        <taxon>Crotonoideae</taxon>
        <taxon>Micrandreae</taxon>
        <taxon>Hevea</taxon>
    </lineage>
</organism>
<dbReference type="PANTHER" id="PTHR31251">
    <property type="entry name" value="SQUAMOSA PROMOTER-BINDING-LIKE PROTEIN 4"/>
    <property type="match status" value="1"/>
</dbReference>
<evidence type="ECO:0000256" key="8">
    <source>
        <dbReference type="ARBA" id="ARBA00023242"/>
    </source>
</evidence>
<dbReference type="GO" id="GO:0008270">
    <property type="term" value="F:zinc ion binding"/>
    <property type="evidence" value="ECO:0007669"/>
    <property type="project" value="UniProtKB-KW"/>
</dbReference>
<feature type="region of interest" description="Disordered" evidence="10">
    <location>
        <begin position="103"/>
        <end position="129"/>
    </location>
</feature>
<accession>A0A6A6KY53</accession>
<feature type="domain" description="SBP-type" evidence="11">
    <location>
        <begin position="125"/>
        <end position="217"/>
    </location>
</feature>
<comment type="caution">
    <text evidence="12">The sequence shown here is derived from an EMBL/GenBank/DDBJ whole genome shotgun (WGS) entry which is preliminary data.</text>
</comment>
<evidence type="ECO:0000256" key="5">
    <source>
        <dbReference type="ARBA" id="ARBA00023015"/>
    </source>
</evidence>
<dbReference type="InterPro" id="IPR044817">
    <property type="entry name" value="SBP-like"/>
</dbReference>
<keyword evidence="4" id="KW-0862">Zinc</keyword>
<evidence type="ECO:0000313" key="13">
    <source>
        <dbReference type="Proteomes" id="UP000467840"/>
    </source>
</evidence>
<evidence type="ECO:0000313" key="12">
    <source>
        <dbReference type="EMBL" id="KAF2292898.1"/>
    </source>
</evidence>